<dbReference type="EMBL" id="JBIYXZ010002071">
    <property type="protein sequence ID" value="KAL3063326.1"/>
    <property type="molecule type" value="Genomic_DNA"/>
</dbReference>
<evidence type="ECO:0000313" key="6">
    <source>
        <dbReference type="EMBL" id="KAL3063326.1"/>
    </source>
</evidence>
<keyword evidence="4" id="KW-1015">Disulfide bond</keyword>
<reference evidence="6 7" key="2">
    <citation type="journal article" date="2024" name="G3 (Bethesda)">
        <title>The genome of the cryopelagic Antarctic bald notothen, Trematomus borchgrevinki.</title>
        <authorList>
            <person name="Rayamajhi N."/>
            <person name="Rivera-Colon A.G."/>
            <person name="Minhas B.F."/>
            <person name="Cheng C.C."/>
            <person name="Catchen J.M."/>
        </authorList>
    </citation>
    <scope>NUCLEOTIDE SEQUENCE [LARGE SCALE GENOMIC DNA]</scope>
    <source>
        <strain evidence="6">AGRC-2024</strain>
    </source>
</reference>
<comment type="caution">
    <text evidence="6">The sequence shown here is derived from an EMBL/GenBank/DDBJ whole genome shotgun (WGS) entry which is preliminary data.</text>
</comment>
<sequence>MFLLLPEHNSDRTTSTATMKYLALALLFCALASLSDASCYAKAVTPGMTHCQDVSDNTWHPIGSLWRNSECWDCSCSGCCQAYTTPTEVPEDCVAVLDTHACEYIVHTKGNSNGLCEGVKIWKMSAV</sequence>
<proteinExistence type="inferred from homology"/>
<evidence type="ECO:0000256" key="2">
    <source>
        <dbReference type="ARBA" id="ARBA00010352"/>
    </source>
</evidence>
<dbReference type="InterPro" id="IPR008735">
    <property type="entry name" value="PSP94"/>
</dbReference>
<protein>
    <recommendedName>
        <fullName evidence="8">Beta-microseminoprotein-like</fullName>
    </recommendedName>
</protein>
<dbReference type="Gene3D" id="2.60.40.1900">
    <property type="entry name" value="Beta-microseminoprotein (PSP94) domain"/>
    <property type="match status" value="1"/>
</dbReference>
<evidence type="ECO:0008006" key="8">
    <source>
        <dbReference type="Google" id="ProtNLM"/>
    </source>
</evidence>
<evidence type="ECO:0000256" key="3">
    <source>
        <dbReference type="ARBA" id="ARBA00022525"/>
    </source>
</evidence>
<evidence type="ECO:0000256" key="1">
    <source>
        <dbReference type="ARBA" id="ARBA00004613"/>
    </source>
</evidence>
<organism evidence="6 7">
    <name type="scientific">Pagothenia borchgrevinki</name>
    <name type="common">Bald rockcod</name>
    <name type="synonym">Trematomus borchgrevinki</name>
    <dbReference type="NCBI Taxonomy" id="8213"/>
    <lineage>
        <taxon>Eukaryota</taxon>
        <taxon>Metazoa</taxon>
        <taxon>Chordata</taxon>
        <taxon>Craniata</taxon>
        <taxon>Vertebrata</taxon>
        <taxon>Euteleostomi</taxon>
        <taxon>Actinopterygii</taxon>
        <taxon>Neopterygii</taxon>
        <taxon>Teleostei</taxon>
        <taxon>Neoteleostei</taxon>
        <taxon>Acanthomorphata</taxon>
        <taxon>Eupercaria</taxon>
        <taxon>Perciformes</taxon>
        <taxon>Notothenioidei</taxon>
        <taxon>Nototheniidae</taxon>
        <taxon>Pagothenia</taxon>
    </lineage>
</organism>
<name>A0ABD2HBS0_PAGBO</name>
<keyword evidence="5" id="KW-0732">Signal</keyword>
<reference evidence="6 7" key="1">
    <citation type="journal article" date="2022" name="G3 (Bethesda)">
        <title>Evaluating Illumina-, Nanopore-, and PacBio-based genome assembly strategies with the bald notothen, Trematomus borchgrevinki.</title>
        <authorList>
            <person name="Rayamajhi N."/>
            <person name="Cheng C.C."/>
            <person name="Catchen J.M."/>
        </authorList>
    </citation>
    <scope>NUCLEOTIDE SEQUENCE [LARGE SCALE GENOMIC DNA]</scope>
    <source>
        <strain evidence="6">AGRC-2024</strain>
    </source>
</reference>
<dbReference type="PANTHER" id="PTHR10500:SF7">
    <property type="entry name" value="BETA-MICROSEMINOPROTEIN"/>
    <property type="match status" value="1"/>
</dbReference>
<evidence type="ECO:0000313" key="7">
    <source>
        <dbReference type="Proteomes" id="UP001619887"/>
    </source>
</evidence>
<evidence type="ECO:0000256" key="5">
    <source>
        <dbReference type="SAM" id="SignalP"/>
    </source>
</evidence>
<keyword evidence="3" id="KW-0964">Secreted</keyword>
<feature type="signal peptide" evidence="5">
    <location>
        <begin position="1"/>
        <end position="37"/>
    </location>
</feature>
<accession>A0ABD2HBS0</accession>
<dbReference type="GO" id="GO:0005576">
    <property type="term" value="C:extracellular region"/>
    <property type="evidence" value="ECO:0007669"/>
    <property type="project" value="UniProtKB-SubCell"/>
</dbReference>
<dbReference type="AlphaFoldDB" id="A0ABD2HBS0"/>
<comment type="similarity">
    <text evidence="2">Belongs to the beta-microseminoprotein family.</text>
</comment>
<feature type="chain" id="PRO_5044861651" description="Beta-microseminoprotein-like" evidence="5">
    <location>
        <begin position="38"/>
        <end position="127"/>
    </location>
</feature>
<comment type="subcellular location">
    <subcellularLocation>
        <location evidence="1">Secreted</location>
    </subcellularLocation>
</comment>
<evidence type="ECO:0000256" key="4">
    <source>
        <dbReference type="ARBA" id="ARBA00023157"/>
    </source>
</evidence>
<keyword evidence="7" id="KW-1185">Reference proteome</keyword>
<dbReference type="Pfam" id="PF05825">
    <property type="entry name" value="PSP94"/>
    <property type="match status" value="1"/>
</dbReference>
<dbReference type="PANTHER" id="PTHR10500">
    <property type="entry name" value="BETA-MICROSEMINOPROTEIN"/>
    <property type="match status" value="1"/>
</dbReference>
<gene>
    <name evidence="6" type="ORF">OYC64_002988</name>
</gene>
<dbReference type="Proteomes" id="UP001619887">
    <property type="component" value="Unassembled WGS sequence"/>
</dbReference>